<evidence type="ECO:0000256" key="3">
    <source>
        <dbReference type="ARBA" id="ARBA00022771"/>
    </source>
</evidence>
<feature type="zinc finger region" description="CR-type" evidence="6">
    <location>
        <begin position="182"/>
        <end position="263"/>
    </location>
</feature>
<keyword evidence="3 6" id="KW-0863">Zinc-finger</keyword>
<dbReference type="PROSITE" id="PS51188">
    <property type="entry name" value="ZF_CR"/>
    <property type="match status" value="1"/>
</dbReference>
<dbReference type="Gene3D" id="2.10.230.10">
    <property type="entry name" value="Heat shock protein DnaJ, cysteine-rich domain"/>
    <property type="match status" value="1"/>
</dbReference>
<dbReference type="InterPro" id="IPR008971">
    <property type="entry name" value="HSP40/DnaJ_pept-bd"/>
</dbReference>
<dbReference type="CDD" id="cd06257">
    <property type="entry name" value="DnaJ"/>
    <property type="match status" value="1"/>
</dbReference>
<dbReference type="Pfam" id="PF00226">
    <property type="entry name" value="DnaJ"/>
    <property type="match status" value="1"/>
</dbReference>
<evidence type="ECO:0000313" key="11">
    <source>
        <dbReference type="Proteomes" id="UP000005222"/>
    </source>
</evidence>
<dbReference type="PROSITE" id="PS00636">
    <property type="entry name" value="DNAJ_1"/>
    <property type="match status" value="1"/>
</dbReference>
<dbReference type="InParanoid" id="G8YMG4"/>
<dbReference type="PANTHER" id="PTHR43888">
    <property type="entry name" value="DNAJ-LIKE-2, ISOFORM A-RELATED"/>
    <property type="match status" value="1"/>
</dbReference>
<dbReference type="Gene3D" id="1.10.287.110">
    <property type="entry name" value="DnaJ domain"/>
    <property type="match status" value="1"/>
</dbReference>
<dbReference type="Pfam" id="PF00684">
    <property type="entry name" value="DnaJ_CXXCXGXG"/>
    <property type="match status" value="1"/>
</dbReference>
<dbReference type="PRINTS" id="PR00625">
    <property type="entry name" value="JDOMAIN"/>
</dbReference>
<feature type="compositionally biased region" description="Polar residues" evidence="7">
    <location>
        <begin position="508"/>
        <end position="518"/>
    </location>
</feature>
<protein>
    <submittedName>
        <fullName evidence="10">Piso0_001328 protein</fullName>
    </submittedName>
</protein>
<keyword evidence="2" id="KW-0677">Repeat</keyword>
<feature type="compositionally biased region" description="Polar residues" evidence="7">
    <location>
        <begin position="480"/>
        <end position="499"/>
    </location>
</feature>
<name>G8YMG4_PICSO</name>
<feature type="compositionally biased region" description="Basic and acidic residues" evidence="7">
    <location>
        <begin position="535"/>
        <end position="545"/>
    </location>
</feature>
<dbReference type="InterPro" id="IPR002939">
    <property type="entry name" value="DnaJ_C"/>
</dbReference>
<evidence type="ECO:0000256" key="6">
    <source>
        <dbReference type="PROSITE-ProRule" id="PRU00546"/>
    </source>
</evidence>
<dbReference type="InterPro" id="IPR018253">
    <property type="entry name" value="DnaJ_domain_CS"/>
</dbReference>
<evidence type="ECO:0000256" key="4">
    <source>
        <dbReference type="ARBA" id="ARBA00022833"/>
    </source>
</evidence>
<keyword evidence="1 6" id="KW-0479">Metal-binding</keyword>
<dbReference type="STRING" id="559304.G8YMG4"/>
<dbReference type="Gene3D" id="2.60.260.20">
    <property type="entry name" value="Urease metallochaperone UreE, N-terminal domain"/>
    <property type="match status" value="2"/>
</dbReference>
<proteinExistence type="predicted"/>
<dbReference type="GO" id="GO:0030544">
    <property type="term" value="F:Hsp70 protein binding"/>
    <property type="evidence" value="ECO:0007669"/>
    <property type="project" value="InterPro"/>
</dbReference>
<dbReference type="SUPFAM" id="SSF57938">
    <property type="entry name" value="DnaJ/Hsp40 cysteine-rich domain"/>
    <property type="match status" value="1"/>
</dbReference>
<dbReference type="EMBL" id="FO082054">
    <property type="protein sequence ID" value="CCE88560.1"/>
    <property type="molecule type" value="Genomic_DNA"/>
</dbReference>
<feature type="compositionally biased region" description="Acidic residues" evidence="7">
    <location>
        <begin position="519"/>
        <end position="534"/>
    </location>
</feature>
<sequence>MVIETHLYDILSVSPNATVEEISKSYKKAALKYHPDKTNHDPKSTETFKELTRAYEILRDDASRKTYDRYGEAGLNGNLEFKGQTGRPRRQNGSYNMHAANNIFSQVFQDINSIFESDPFMSSFDTFSHMHMNPGAGFKMGASGGSLKKHVQPAPGERRPRLVRGEDIHHTCKVTLQDLFHGKVLKFQLPKMSRCNECNGAGGFNPKTCRTCQGSGKVVVTMFNNFTRMQELTICDQCVGTGIFIPSNQLCRNCERGFRKERKIVKIFILPGMKDGDCVILKGEADEGPNIIPGDLIIHIQESSHPYLIRKSSDLFKEQDIDLKTALLGGSIVIRDFITKGNDLKLYINAHGKKDFNDSIDSNIDKGEVIGVIDPASPKIVHGYGMPMNPRIVDNEVYQNPEGESESVFELDNYPRGDLFIKFNLKLPKSFDFNSEELSMLSKLLPSAEENSEEIQDDSEEMSQQYEVAHVSNIPDYISMSKNGGSNRKFYNSSKNYSNPDMRKRAYSSRTNASSSGNENEDYSEDYISEDDSGSEPRVKSRKSD</sequence>
<evidence type="ECO:0000259" key="9">
    <source>
        <dbReference type="PROSITE" id="PS51188"/>
    </source>
</evidence>
<dbReference type="InterPro" id="IPR036410">
    <property type="entry name" value="HSP_DnaJ_Cys-rich_dom_sf"/>
</dbReference>
<feature type="domain" description="J" evidence="8">
    <location>
        <begin position="6"/>
        <end position="71"/>
    </location>
</feature>
<dbReference type="InterPro" id="IPR036869">
    <property type="entry name" value="J_dom_sf"/>
</dbReference>
<dbReference type="CDD" id="cd10747">
    <property type="entry name" value="DnaJ_C"/>
    <property type="match status" value="1"/>
</dbReference>
<dbReference type="OrthoDB" id="550424at2759"/>
<evidence type="ECO:0000259" key="8">
    <source>
        <dbReference type="PROSITE" id="PS50076"/>
    </source>
</evidence>
<dbReference type="SUPFAM" id="SSF46565">
    <property type="entry name" value="Chaperone J-domain"/>
    <property type="match status" value="1"/>
</dbReference>
<keyword evidence="11" id="KW-1185">Reference proteome</keyword>
<feature type="region of interest" description="Disordered" evidence="7">
    <location>
        <begin position="445"/>
        <end position="465"/>
    </location>
</feature>
<evidence type="ECO:0000256" key="1">
    <source>
        <dbReference type="ARBA" id="ARBA00022723"/>
    </source>
</evidence>
<dbReference type="FunFam" id="2.10.230.10:FF:000001">
    <property type="entry name" value="DnaJ subfamily A member 2"/>
    <property type="match status" value="1"/>
</dbReference>
<evidence type="ECO:0000256" key="2">
    <source>
        <dbReference type="ARBA" id="ARBA00022737"/>
    </source>
</evidence>
<dbReference type="GO" id="GO:0051082">
    <property type="term" value="F:unfolded protein binding"/>
    <property type="evidence" value="ECO:0007669"/>
    <property type="project" value="InterPro"/>
</dbReference>
<feature type="compositionally biased region" description="Acidic residues" evidence="7">
    <location>
        <begin position="450"/>
        <end position="461"/>
    </location>
</feature>
<keyword evidence="5" id="KW-0143">Chaperone</keyword>
<dbReference type="Pfam" id="PF01556">
    <property type="entry name" value="DnaJ_C"/>
    <property type="match status" value="1"/>
</dbReference>
<dbReference type="CDD" id="cd10719">
    <property type="entry name" value="DnaJ_zf"/>
    <property type="match status" value="1"/>
</dbReference>
<feature type="region of interest" description="Disordered" evidence="7">
    <location>
        <begin position="477"/>
        <end position="545"/>
    </location>
</feature>
<evidence type="ECO:0000313" key="10">
    <source>
        <dbReference type="EMBL" id="CCE88560.1"/>
    </source>
</evidence>
<dbReference type="SMART" id="SM00271">
    <property type="entry name" value="DnaJ"/>
    <property type="match status" value="1"/>
</dbReference>
<dbReference type="GO" id="GO:0006457">
    <property type="term" value="P:protein folding"/>
    <property type="evidence" value="ECO:0007669"/>
    <property type="project" value="InterPro"/>
</dbReference>
<dbReference type="InterPro" id="IPR001305">
    <property type="entry name" value="HSP_DnaJ_Cys-rich_dom"/>
</dbReference>
<evidence type="ECO:0000256" key="5">
    <source>
        <dbReference type="ARBA" id="ARBA00023186"/>
    </source>
</evidence>
<dbReference type="eggNOG" id="KOG0712">
    <property type="taxonomic scope" value="Eukaryota"/>
</dbReference>
<dbReference type="PROSITE" id="PS50076">
    <property type="entry name" value="DNAJ_2"/>
    <property type="match status" value="1"/>
</dbReference>
<evidence type="ECO:0000256" key="7">
    <source>
        <dbReference type="SAM" id="MobiDB-lite"/>
    </source>
</evidence>
<dbReference type="HOGENOM" id="CLU_017633_10_5_1"/>
<dbReference type="InterPro" id="IPR044713">
    <property type="entry name" value="DNJA1/2-like"/>
</dbReference>
<dbReference type="GO" id="GO:0008270">
    <property type="term" value="F:zinc ion binding"/>
    <property type="evidence" value="ECO:0007669"/>
    <property type="project" value="UniProtKB-KW"/>
</dbReference>
<feature type="domain" description="CR-type" evidence="9">
    <location>
        <begin position="182"/>
        <end position="263"/>
    </location>
</feature>
<dbReference type="InterPro" id="IPR001623">
    <property type="entry name" value="DnaJ_domain"/>
</dbReference>
<dbReference type="Proteomes" id="UP000005222">
    <property type="component" value="Chromosome F"/>
</dbReference>
<accession>G8YMG4</accession>
<gene>
    <name evidence="10" type="primary">Piso0_001328</name>
    <name evidence="10" type="ORF">GNLVRS01_PISO0F04075g</name>
</gene>
<dbReference type="AlphaFoldDB" id="G8YMG4"/>
<dbReference type="SUPFAM" id="SSF49493">
    <property type="entry name" value="HSP40/DnaJ peptide-binding domain"/>
    <property type="match status" value="2"/>
</dbReference>
<keyword evidence="4 6" id="KW-0862">Zinc</keyword>
<reference evidence="10 11" key="1">
    <citation type="journal article" date="2012" name="G3 (Bethesda)">
        <title>Pichia sorbitophila, an interspecies yeast hybrid reveals early steps of genome resolution following polyploidization.</title>
        <authorList>
            <person name="Leh Louis V."/>
            <person name="Despons L."/>
            <person name="Friedrich A."/>
            <person name="Martin T."/>
            <person name="Durrens P."/>
            <person name="Casaregola S."/>
            <person name="Neuveglise C."/>
            <person name="Fairhead C."/>
            <person name="Marck C."/>
            <person name="Cruz J.A."/>
            <person name="Straub M.L."/>
            <person name="Kugler V."/>
            <person name="Sacerdot C."/>
            <person name="Uzunov Z."/>
            <person name="Thierry A."/>
            <person name="Weiss S."/>
            <person name="Bleykasten C."/>
            <person name="De Montigny J."/>
            <person name="Jacques N."/>
            <person name="Jung P."/>
            <person name="Lemaire M."/>
            <person name="Mallet S."/>
            <person name="Morel G."/>
            <person name="Richard G.F."/>
            <person name="Sarkar A."/>
            <person name="Savel G."/>
            <person name="Schacherer J."/>
            <person name="Seret M.L."/>
            <person name="Talla E."/>
            <person name="Samson G."/>
            <person name="Jubin C."/>
            <person name="Poulain J."/>
            <person name="Vacherie B."/>
            <person name="Barbe V."/>
            <person name="Pelletier E."/>
            <person name="Sherman D.J."/>
            <person name="Westhof E."/>
            <person name="Weissenbach J."/>
            <person name="Baret P.V."/>
            <person name="Wincker P."/>
            <person name="Gaillardin C."/>
            <person name="Dujon B."/>
            <person name="Souciet J.L."/>
        </authorList>
    </citation>
    <scope>NUCLEOTIDE SEQUENCE [LARGE SCALE GENOMIC DNA]</scope>
    <source>
        <strain evidence="11">ATCC MYA-4447 / BCRC 22081 / CBS 7064 / NBRC 10061 / NRRL Y-12695</strain>
    </source>
</reference>
<organism evidence="10 11">
    <name type="scientific">Pichia sorbitophila (strain ATCC MYA-4447 / BCRC 22081 / CBS 7064 / NBRC 10061 / NRRL Y-12695)</name>
    <name type="common">Hybrid yeast</name>
    <dbReference type="NCBI Taxonomy" id="559304"/>
    <lineage>
        <taxon>Eukaryota</taxon>
        <taxon>Fungi</taxon>
        <taxon>Dikarya</taxon>
        <taxon>Ascomycota</taxon>
        <taxon>Saccharomycotina</taxon>
        <taxon>Pichiomycetes</taxon>
        <taxon>Debaryomycetaceae</taxon>
        <taxon>Millerozyma</taxon>
    </lineage>
</organism>